<sequence>MWELTKLRFTQLNFENCGNYYKIQKELSFNQIFAQNRCFAAIIKISIPVQLSKTFLKV</sequence>
<gene>
    <name evidence="1" type="ORF">LEP1GSC104_1061</name>
</gene>
<comment type="caution">
    <text evidence="1">The sequence shown here is derived from an EMBL/GenBank/DDBJ whole genome shotgun (WGS) entry which is preliminary data.</text>
</comment>
<organism evidence="1 2">
    <name type="scientific">Leptospira interrogans str. UI 12621</name>
    <dbReference type="NCBI Taxonomy" id="1049937"/>
    <lineage>
        <taxon>Bacteria</taxon>
        <taxon>Pseudomonadati</taxon>
        <taxon>Spirochaetota</taxon>
        <taxon>Spirochaetia</taxon>
        <taxon>Leptospirales</taxon>
        <taxon>Leptospiraceae</taxon>
        <taxon>Leptospira</taxon>
    </lineage>
</organism>
<evidence type="ECO:0000313" key="1">
    <source>
        <dbReference type="EMBL" id="EKO26969.1"/>
    </source>
</evidence>
<protein>
    <submittedName>
        <fullName evidence="1">Uncharacterized protein</fullName>
    </submittedName>
</protein>
<dbReference type="EMBL" id="AHNQ02000009">
    <property type="protein sequence ID" value="EKO26969.1"/>
    <property type="molecule type" value="Genomic_DNA"/>
</dbReference>
<accession>A0A0F6HF29</accession>
<evidence type="ECO:0000313" key="2">
    <source>
        <dbReference type="Proteomes" id="UP000006324"/>
    </source>
</evidence>
<reference evidence="1 2" key="1">
    <citation type="submission" date="2012-09" db="EMBL/GenBank/DDBJ databases">
        <authorList>
            <person name="Harkins D.M."/>
            <person name="Durkin A.S."/>
            <person name="Brinkac L.M."/>
            <person name="Selengut J.D."/>
            <person name="Sanka R."/>
            <person name="DePew J."/>
            <person name="Purushe J."/>
            <person name="Chanthongthip A."/>
            <person name="Lattana O."/>
            <person name="Phetsouvanh R."/>
            <person name="Newton P.N."/>
            <person name="Vinetz J.M."/>
            <person name="Sutton G.G."/>
            <person name="Nelson W.C."/>
            <person name="Fouts D.E."/>
        </authorList>
    </citation>
    <scope>NUCLEOTIDE SEQUENCE [LARGE SCALE GENOMIC DNA]</scope>
    <source>
        <strain evidence="1 2">UI 12621</strain>
    </source>
</reference>
<proteinExistence type="predicted"/>
<name>A0A0F6HF29_LEPIR</name>
<dbReference type="Proteomes" id="UP000006324">
    <property type="component" value="Unassembled WGS sequence"/>
</dbReference>
<dbReference type="AlphaFoldDB" id="A0A0F6HF29"/>